<dbReference type="PROSITE" id="PS50096">
    <property type="entry name" value="IQ"/>
    <property type="match status" value="1"/>
</dbReference>
<feature type="region of interest" description="Actin-binding" evidence="14">
    <location>
        <begin position="643"/>
        <end position="665"/>
    </location>
</feature>
<dbReference type="FunFam" id="1.20.5.340:FF:000002">
    <property type="entry name" value="Myosin heavy chain"/>
    <property type="match status" value="1"/>
</dbReference>
<evidence type="ECO:0000256" key="1">
    <source>
        <dbReference type="ARBA" id="ARBA00004657"/>
    </source>
</evidence>
<dbReference type="GeneTree" id="ENSGT00940000154805"/>
<evidence type="ECO:0000256" key="5">
    <source>
        <dbReference type="ARBA" id="ARBA00022490"/>
    </source>
</evidence>
<dbReference type="GO" id="GO:0060048">
    <property type="term" value="P:cardiac muscle contraction"/>
    <property type="evidence" value="ECO:0007669"/>
    <property type="project" value="TreeGrafter"/>
</dbReference>
<dbReference type="Gene3D" id="1.20.5.4820">
    <property type="match status" value="1"/>
</dbReference>
<dbReference type="PANTHER" id="PTHR45615">
    <property type="entry name" value="MYOSIN HEAVY CHAIN, NON-MUSCLE"/>
    <property type="match status" value="1"/>
</dbReference>
<dbReference type="PROSITE" id="PS51844">
    <property type="entry name" value="SH3_LIKE"/>
    <property type="match status" value="1"/>
</dbReference>
<feature type="domain" description="Myosin motor" evidence="16">
    <location>
        <begin position="78"/>
        <end position="766"/>
    </location>
</feature>
<evidence type="ECO:0000256" key="2">
    <source>
        <dbReference type="ARBA" id="ARBA00008314"/>
    </source>
</evidence>
<dbReference type="FunFam" id="1.10.10.820:FF:000001">
    <property type="entry name" value="Myosin heavy chain"/>
    <property type="match status" value="1"/>
</dbReference>
<evidence type="ECO:0000259" key="17">
    <source>
        <dbReference type="PROSITE" id="PS51844"/>
    </source>
</evidence>
<dbReference type="InterPro" id="IPR014751">
    <property type="entry name" value="XRCC4-like_C"/>
</dbReference>
<organism evidence="18 19">
    <name type="scientific">Sparus aurata</name>
    <name type="common">Gilthead sea bream</name>
    <dbReference type="NCBI Taxonomy" id="8175"/>
    <lineage>
        <taxon>Eukaryota</taxon>
        <taxon>Metazoa</taxon>
        <taxon>Chordata</taxon>
        <taxon>Craniata</taxon>
        <taxon>Vertebrata</taxon>
        <taxon>Euteleostomi</taxon>
        <taxon>Actinopterygii</taxon>
        <taxon>Neopterygii</taxon>
        <taxon>Teleostei</taxon>
        <taxon>Neoteleostei</taxon>
        <taxon>Acanthomorphata</taxon>
        <taxon>Eupercaria</taxon>
        <taxon>Spariformes</taxon>
        <taxon>Sparidae</taxon>
        <taxon>Sparus</taxon>
    </lineage>
</organism>
<keyword evidence="8" id="KW-0112">Calmodulin-binding</keyword>
<dbReference type="GO" id="GO:0000146">
    <property type="term" value="F:microfilament motor activity"/>
    <property type="evidence" value="ECO:0007669"/>
    <property type="project" value="TreeGrafter"/>
</dbReference>
<reference evidence="18" key="3">
    <citation type="submission" date="2025-09" db="UniProtKB">
        <authorList>
            <consortium name="Ensembl"/>
        </authorList>
    </citation>
    <scope>IDENTIFICATION</scope>
</reference>
<dbReference type="Gene3D" id="1.20.5.340">
    <property type="match status" value="5"/>
</dbReference>
<dbReference type="Gene3D" id="1.20.5.370">
    <property type="match status" value="4"/>
</dbReference>
<dbReference type="FunFam" id="1.20.5.340:FF:000006">
    <property type="entry name" value="Myosin heavy chain"/>
    <property type="match status" value="1"/>
</dbReference>
<dbReference type="SUPFAM" id="SSF50084">
    <property type="entry name" value="Myosin S1 fragment, N-terminal domain"/>
    <property type="match status" value="1"/>
</dbReference>
<evidence type="ECO:0000256" key="10">
    <source>
        <dbReference type="ARBA" id="ARBA00023123"/>
    </source>
</evidence>
<keyword evidence="12" id="KW-0514">Muscle protein</keyword>
<dbReference type="SMART" id="SM00242">
    <property type="entry name" value="MYSc"/>
    <property type="match status" value="1"/>
</dbReference>
<dbReference type="PROSITE" id="PS51456">
    <property type="entry name" value="MYOSIN_MOTOR"/>
    <property type="match status" value="1"/>
</dbReference>
<dbReference type="GO" id="GO:0005524">
    <property type="term" value="F:ATP binding"/>
    <property type="evidence" value="ECO:0007669"/>
    <property type="project" value="UniProtKB-UniRule"/>
</dbReference>
<dbReference type="Gene3D" id="1.20.58.530">
    <property type="match status" value="1"/>
</dbReference>
<dbReference type="Gene3D" id="3.40.850.10">
    <property type="entry name" value="Kinesin motor domain"/>
    <property type="match status" value="1"/>
</dbReference>
<dbReference type="FunFam" id="1.20.5.340:FF:000003">
    <property type="entry name" value="Myosin heavy chain"/>
    <property type="match status" value="1"/>
</dbReference>
<dbReference type="GO" id="GO:0030049">
    <property type="term" value="P:muscle filament sliding"/>
    <property type="evidence" value="ECO:0007669"/>
    <property type="project" value="TreeGrafter"/>
</dbReference>
<evidence type="ECO:0000256" key="14">
    <source>
        <dbReference type="PROSITE-ProRule" id="PRU00782"/>
    </source>
</evidence>
<dbReference type="InterPro" id="IPR036961">
    <property type="entry name" value="Kinesin_motor_dom_sf"/>
</dbReference>
<evidence type="ECO:0000256" key="13">
    <source>
        <dbReference type="ARBA" id="ARBA00023203"/>
    </source>
</evidence>
<dbReference type="FunFam" id="2.30.30.360:FF:000001">
    <property type="entry name" value="Myosin heavy chain"/>
    <property type="match status" value="1"/>
</dbReference>
<dbReference type="PANTHER" id="PTHR45615:SF15">
    <property type="entry name" value="MYOSIN HEAVY CHAIN 7-RELATED"/>
    <property type="match status" value="1"/>
</dbReference>
<dbReference type="Pfam" id="PF00063">
    <property type="entry name" value="Myosin_head"/>
    <property type="match status" value="1"/>
</dbReference>
<name>A0A671WIF0_SPAAU</name>
<keyword evidence="5" id="KW-0963">Cytoplasm</keyword>
<evidence type="ECO:0000313" key="18">
    <source>
        <dbReference type="Ensembl" id="ENSSAUP00010036346.1"/>
    </source>
</evidence>
<dbReference type="GO" id="GO:0016460">
    <property type="term" value="C:myosin II complex"/>
    <property type="evidence" value="ECO:0007669"/>
    <property type="project" value="TreeGrafter"/>
</dbReference>
<keyword evidence="4" id="KW-0488">Methylation</keyword>
<dbReference type="GO" id="GO:0030016">
    <property type="term" value="C:myofibril"/>
    <property type="evidence" value="ECO:0007669"/>
    <property type="project" value="UniProtKB-SubCell"/>
</dbReference>
<dbReference type="Proteomes" id="UP000472265">
    <property type="component" value="Chromosome 21"/>
</dbReference>
<evidence type="ECO:0000259" key="16">
    <source>
        <dbReference type="PROSITE" id="PS51456"/>
    </source>
</evidence>
<dbReference type="Ensembl" id="ENSSAUT00010038269.1">
    <property type="protein sequence ID" value="ENSSAUP00010036346.1"/>
    <property type="gene ID" value="ENSSAUG00010015336.1"/>
</dbReference>
<evidence type="ECO:0000256" key="8">
    <source>
        <dbReference type="ARBA" id="ARBA00022860"/>
    </source>
</evidence>
<dbReference type="InterPro" id="IPR002928">
    <property type="entry name" value="Myosin_tail"/>
</dbReference>
<dbReference type="FunFam" id="1.20.5.370:FF:000007">
    <property type="entry name" value="Myosin heavy chain"/>
    <property type="match status" value="1"/>
</dbReference>
<gene>
    <name evidence="18" type="primary">MYH6</name>
</gene>
<dbReference type="InterPro" id="IPR027417">
    <property type="entry name" value="P-loop_NTPase"/>
</dbReference>
<reference evidence="18" key="1">
    <citation type="submission" date="2021-04" db="EMBL/GenBank/DDBJ databases">
        <authorList>
            <consortium name="Wellcome Sanger Institute Data Sharing"/>
        </authorList>
    </citation>
    <scope>NUCLEOTIDE SEQUENCE [LARGE SCALE GENOMIC DNA]</scope>
</reference>
<dbReference type="FunFam" id="1.20.5.1160:FF:000012">
    <property type="entry name" value="Myosin heavy chain 6"/>
    <property type="match status" value="1"/>
</dbReference>
<keyword evidence="6 14" id="KW-0547">Nucleotide-binding</keyword>
<dbReference type="FunFam" id="1.20.5.370:FF:000002">
    <property type="entry name" value="Myosin heavy chain"/>
    <property type="match status" value="1"/>
</dbReference>
<dbReference type="PRINTS" id="PR00193">
    <property type="entry name" value="MYOSINHEAVY"/>
</dbReference>
<dbReference type="InterPro" id="IPR001609">
    <property type="entry name" value="Myosin_head_motor_dom-like"/>
</dbReference>
<evidence type="ECO:0000256" key="9">
    <source>
        <dbReference type="ARBA" id="ARBA00023054"/>
    </source>
</evidence>
<dbReference type="InterPro" id="IPR008989">
    <property type="entry name" value="Myosin_S1_N"/>
</dbReference>
<dbReference type="FunFam" id="3.40.850.10:FF:000101">
    <property type="entry name" value="Slow myosin heavy chain 2"/>
    <property type="match status" value="1"/>
</dbReference>
<evidence type="ECO:0000256" key="12">
    <source>
        <dbReference type="ARBA" id="ARBA00023179"/>
    </source>
</evidence>
<dbReference type="SUPFAM" id="SSF52540">
    <property type="entry name" value="P-loop containing nucleoside triphosphate hydrolases"/>
    <property type="match status" value="1"/>
</dbReference>
<keyword evidence="13 14" id="KW-0009">Actin-binding</keyword>
<keyword evidence="10 14" id="KW-0518">Myosin</keyword>
<dbReference type="GO" id="GO:0045214">
    <property type="term" value="P:sarcomere organization"/>
    <property type="evidence" value="ECO:0007669"/>
    <property type="project" value="TreeGrafter"/>
</dbReference>
<dbReference type="FunFam" id="1.20.5.370:FF:000008">
    <property type="entry name" value="Myosin heavy chain"/>
    <property type="match status" value="1"/>
</dbReference>
<keyword evidence="7 14" id="KW-0067">ATP-binding</keyword>
<keyword evidence="9" id="KW-0175">Coiled coil</keyword>
<keyword evidence="3" id="KW-0787">Thick filament</keyword>
<dbReference type="FunFam" id="1.20.5.340:FF:000004">
    <property type="entry name" value="Myosin heavy chain"/>
    <property type="match status" value="1"/>
</dbReference>
<feature type="compositionally biased region" description="Basic and acidic residues" evidence="15">
    <location>
        <begin position="1902"/>
        <end position="1911"/>
    </location>
</feature>
<dbReference type="FunFam" id="1.20.58.530:FF:000001">
    <property type="entry name" value="Myosin heavy chain"/>
    <property type="match status" value="1"/>
</dbReference>
<evidence type="ECO:0000256" key="15">
    <source>
        <dbReference type="SAM" id="MobiDB-lite"/>
    </source>
</evidence>
<dbReference type="CDD" id="cd01377">
    <property type="entry name" value="MYSc_class_II"/>
    <property type="match status" value="1"/>
</dbReference>
<accession>A0A671WIF0</accession>
<comment type="similarity">
    <text evidence="2 14">Belongs to the TRAFAC class myosin-kinesin ATPase superfamily. Myosin family.</text>
</comment>
<feature type="region of interest" description="Disordered" evidence="15">
    <location>
        <begin position="1866"/>
        <end position="1911"/>
    </location>
</feature>
<keyword evidence="11 14" id="KW-0505">Motor protein</keyword>
<proteinExistence type="inferred from homology"/>
<dbReference type="FunFam" id="1.20.120.720:FF:000001">
    <property type="entry name" value="Myosin heavy chain, muscle"/>
    <property type="match status" value="1"/>
</dbReference>
<evidence type="ECO:0000256" key="6">
    <source>
        <dbReference type="ARBA" id="ARBA00022741"/>
    </source>
</evidence>
<dbReference type="Gene3D" id="2.30.30.360">
    <property type="entry name" value="Myosin S1 fragment, N-terminal"/>
    <property type="match status" value="1"/>
</dbReference>
<dbReference type="Pfam" id="PF02736">
    <property type="entry name" value="Myosin_N"/>
    <property type="match status" value="1"/>
</dbReference>
<dbReference type="SUPFAM" id="SSF90257">
    <property type="entry name" value="Myosin rod fragments"/>
    <property type="match status" value="6"/>
</dbReference>
<feature type="region of interest" description="Disordered" evidence="15">
    <location>
        <begin position="1568"/>
        <end position="1593"/>
    </location>
</feature>
<evidence type="ECO:0000256" key="7">
    <source>
        <dbReference type="ARBA" id="ARBA00022840"/>
    </source>
</evidence>
<dbReference type="Pfam" id="PF01576">
    <property type="entry name" value="Myosin_tail_1"/>
    <property type="match status" value="1"/>
</dbReference>
<protein>
    <submittedName>
        <fullName evidence="18">Myosin heavy chain 6</fullName>
    </submittedName>
</protein>
<evidence type="ECO:0000256" key="4">
    <source>
        <dbReference type="ARBA" id="ARBA00022481"/>
    </source>
</evidence>
<dbReference type="GO" id="GO:0005516">
    <property type="term" value="F:calmodulin binding"/>
    <property type="evidence" value="ECO:0007669"/>
    <property type="project" value="UniProtKB-KW"/>
</dbReference>
<sequence length="1911" mass="220243">MGDAAMAEFGAAASFLRKSDKERLEAQTRPFDMKKECFVPDPEVEYVKATITSRDGDKVTANTEFGKVNKLFNPPKFDKIEDMAMFTFLHEPAVLFNLKERYAAWMIYTYSGLFCVTVNPYKWLPVYNQEVVDAYRGKKRSEAPPHIFSISDNAYQYMLSGVGLNISVFLLLSGESGAGKTVNTKRVIQYFASIAAAPTGKKDLGTLEDQIIQANPALEAFGNAKTIRNDNSSRFGKFIRIHFDNRGKLASADIETYLLEKSRVTFQLKAERDYHIFYQILSQQKPELLEMLLITNNPYDYAFISQGETTVASINDSEELMATDDAFDVLGFTQEEKNGIYKLTGAIMHHGNMKFKQKQREEQAEADGTEDADKVAYLMGLNSADLIKGLCHPRVKVGNEWVTKGQNVAQVNYAIGALSKSVYEKMFLWMVVRINQSLDTKQPRQYFIGVLDIAGFEIFDFNTFEQLCINFTNEKLQQFFNHHMFVLEQEEYKKEGIEWTFIDFGMDLQACIDLIEKPMGIMSILEEECMFPKASDTTFKAKLYDNHLGKSNNFQKPRVVKGKPEAHFALMHYAGTVDYNINNWLVKNKDPLNETVVALYQKSTVKLLCTLFANYAGSGGKGKGTKKKGSSFQTVSALHRENLNKLMTNLRSTHPHFVRCIIPNETKTPGAMENPLVMHQLRCNGVLEGIRICRKGFPNRILYGDFKQRYRILNPNAIPEGQFIDNKKAAEKLLGSLDIDHTQYRLGHTKVFFKAGLLGLLEEMRDDRLALIITRIQARSRGVLARIEFQKIVERRDALLVIQWNIRAFMGVKNWPWMKMYFKIKPLLKSAETEKEMANMKEEFTKLKEAYAKSEARRKELEEKMVSLLQEKNDLQLQVQAEQDNLADAEERCEGLIKSKIQLEAKIKELTERLEDEEEMNAELTAKKRKLEDECSELKKDIDDLELTLAKVEKEKHATENKVKNLTEELAALEEIIAKLTKEKKALQEAHQQTLDDLQSEEDKVNTLTKAKAKLEQQVDDLEGSLEQEKKVRMDLERAKRKLEGDLKLAQESIMDLENDKQQLEERLKKKDFEISQLNGKIEDEQVMSAQLQKKLKELQARIEELEEELEAERAARAKVEKQRADLARELEEISERLEEAGGATSAQIEMNKKREAEFQKLRRDLEEATLQHEATAATLRKKQADSVADLGEQIDNLQRVKQKLEKEKSELRLELDDVVSNMEQIVKAKNNLEKMCRSLEDHMNEYKAKSEEGQRSINDFTMQKAKLQTENGELARQLEEKDSLVSQLTRGKQSYTQQIEDLKRQLEEEIKAKNALAHAVQSARHDCELLREQYEEEQEAKTDLQRSMSKANSEVAQWRTKYETDAIQRTEELEEAKKKLAQRLQDAEEAVEAVNAKCSSLEKTKHRLQNEIEDLMVDVERSNAAAAALDKRQRNFDKILAEWKQKYEESQTELESSQKEARSLSTELFKLKNSYEESLEHLETMKRENKNLQEEISDLTEQIGESGKSIHELEKIRKQLEQEKSEIQQALEEAEASLEHEEGKILRVQLEFNQVKADIERKLAEKDEEMEQAKRNQQRTVDTLQSSLEAETRSRNEAMRLKKKMEGDLNEMEIQLSQANRQAAEAQKQLKAVHLQLDDSLRANDDMKENIAIVERRNNLLQAEVEELRTALEQTERTRKLAEQELLDVTERVQLLHSQNTSLLNQKKKLEADTSQLQTEVEEAVQECRNAEEKAKKAITDAAMMAEELKKEQDTSAHLERMKKNMEQTIKDLQHRLDEAEQIAMKGGKKQVQKLEARVRELENEVEGEQKKASDAVKGVRKYERRIKELTYQTEEDRKNLARLQDLVDKLQLKVKSYKRAAEEAEEQANSNLTKFRKLQHELDEAEERADIAESQVNKASRQEPKLLSE</sequence>
<feature type="compositionally biased region" description="Polar residues" evidence="15">
    <location>
        <begin position="1579"/>
        <end position="1590"/>
    </location>
</feature>
<reference evidence="18" key="2">
    <citation type="submission" date="2025-08" db="UniProtKB">
        <authorList>
            <consortium name="Ensembl"/>
        </authorList>
    </citation>
    <scope>IDENTIFICATION</scope>
</reference>
<evidence type="ECO:0000256" key="11">
    <source>
        <dbReference type="ARBA" id="ARBA00023175"/>
    </source>
</evidence>
<evidence type="ECO:0000313" key="19">
    <source>
        <dbReference type="Proteomes" id="UP000472265"/>
    </source>
</evidence>
<keyword evidence="19" id="KW-1185">Reference proteome</keyword>
<dbReference type="FunFam" id="1.20.5.340:FF:000013">
    <property type="entry name" value="Myosin heavy chain"/>
    <property type="match status" value="1"/>
</dbReference>
<dbReference type="FunFam" id="1.20.5.370:FF:000001">
    <property type="entry name" value="Myosin heavy chain"/>
    <property type="match status" value="1"/>
</dbReference>
<dbReference type="FunFam" id="1.20.5.4820:FF:000001">
    <property type="entry name" value="Myosin heavy chain"/>
    <property type="match status" value="1"/>
</dbReference>
<dbReference type="Gene3D" id="1.10.10.820">
    <property type="match status" value="1"/>
</dbReference>
<dbReference type="InterPro" id="IPR004009">
    <property type="entry name" value="SH3_Myosin"/>
</dbReference>
<feature type="binding site" evidence="14">
    <location>
        <begin position="174"/>
        <end position="181"/>
    </location>
    <ligand>
        <name>ATP</name>
        <dbReference type="ChEBI" id="CHEBI:30616"/>
    </ligand>
</feature>
<dbReference type="GO" id="GO:0051015">
    <property type="term" value="F:actin filament binding"/>
    <property type="evidence" value="ECO:0007669"/>
    <property type="project" value="InterPro"/>
</dbReference>
<dbReference type="GO" id="GO:0007512">
    <property type="term" value="P:adult heart development"/>
    <property type="evidence" value="ECO:0007669"/>
    <property type="project" value="TreeGrafter"/>
</dbReference>
<comment type="subcellular location">
    <subcellularLocation>
        <location evidence="1">Cytoplasm</location>
        <location evidence="1">Myofibril</location>
    </subcellularLocation>
</comment>
<feature type="domain" description="Myosin N-terminal SH3-like" evidence="17">
    <location>
        <begin position="32"/>
        <end position="85"/>
    </location>
</feature>
<evidence type="ECO:0000256" key="3">
    <source>
        <dbReference type="ARBA" id="ARBA00022433"/>
    </source>
</evidence>
<dbReference type="Gene3D" id="1.20.120.720">
    <property type="entry name" value="Myosin VI head, motor domain, U50 subdomain"/>
    <property type="match status" value="1"/>
</dbReference>
<dbReference type="GO" id="GO:0032982">
    <property type="term" value="C:myosin filament"/>
    <property type="evidence" value="ECO:0007669"/>
    <property type="project" value="UniProtKB-KW"/>
</dbReference>